<accession>A0A372IM71</accession>
<evidence type="ECO:0000259" key="3">
    <source>
        <dbReference type="Pfam" id="PF20434"/>
    </source>
</evidence>
<keyword evidence="1 4" id="KW-0378">Hydrolase</keyword>
<proteinExistence type="predicted"/>
<dbReference type="InterPro" id="IPR049492">
    <property type="entry name" value="BD-FAE-like_dom"/>
</dbReference>
<dbReference type="EMBL" id="QVQT01000005">
    <property type="protein sequence ID" value="RFU15841.1"/>
    <property type="molecule type" value="Genomic_DNA"/>
</dbReference>
<dbReference type="GO" id="GO:0016787">
    <property type="term" value="F:hydrolase activity"/>
    <property type="evidence" value="ECO:0007669"/>
    <property type="project" value="UniProtKB-KW"/>
</dbReference>
<dbReference type="SUPFAM" id="SSF53474">
    <property type="entry name" value="alpha/beta-Hydrolases"/>
    <property type="match status" value="1"/>
</dbReference>
<feature type="signal peptide" evidence="2">
    <location>
        <begin position="1"/>
        <end position="28"/>
    </location>
</feature>
<organism evidence="4 5">
    <name type="scientific">Paracidobacterium acidisoli</name>
    <dbReference type="NCBI Taxonomy" id="2303751"/>
    <lineage>
        <taxon>Bacteria</taxon>
        <taxon>Pseudomonadati</taxon>
        <taxon>Acidobacteriota</taxon>
        <taxon>Terriglobia</taxon>
        <taxon>Terriglobales</taxon>
        <taxon>Acidobacteriaceae</taxon>
        <taxon>Paracidobacterium</taxon>
    </lineage>
</organism>
<dbReference type="Proteomes" id="UP000264702">
    <property type="component" value="Unassembled WGS sequence"/>
</dbReference>
<dbReference type="RefSeq" id="WP_117301663.1">
    <property type="nucleotide sequence ID" value="NZ_QVQT02000005.1"/>
</dbReference>
<dbReference type="PANTHER" id="PTHR48081">
    <property type="entry name" value="AB HYDROLASE SUPERFAMILY PROTEIN C4A8.06C"/>
    <property type="match status" value="1"/>
</dbReference>
<evidence type="ECO:0000256" key="2">
    <source>
        <dbReference type="SAM" id="SignalP"/>
    </source>
</evidence>
<evidence type="ECO:0000313" key="4">
    <source>
        <dbReference type="EMBL" id="RFU15841.1"/>
    </source>
</evidence>
<reference evidence="4 5" key="1">
    <citation type="submission" date="2018-08" db="EMBL/GenBank/DDBJ databases">
        <title>Acidipila sp. 4G-K13, an acidobacterium isolated from forest soil.</title>
        <authorList>
            <person name="Gao Z.-H."/>
            <person name="Qiu L.-H."/>
        </authorList>
    </citation>
    <scope>NUCLEOTIDE SEQUENCE [LARGE SCALE GENOMIC DNA]</scope>
    <source>
        <strain evidence="4 5">4G-K13</strain>
    </source>
</reference>
<protein>
    <submittedName>
        <fullName evidence="4">Alpha/beta hydrolase</fullName>
    </submittedName>
</protein>
<sequence length="335" mass="36410">MKRYSKAARFLLAALLAVSLMPFTRAFARSAPQEATAGTPRAIYLWPNGAPGALGDTEVDKPRMYVFLPAKRSTSAAILVIPGGGYAHVAIGHEGFQIAQWLNAQGMAAFVLDYRVAPYHYPVEINDGRRAMRLIRAHAAEYGVDPNRLGVWGFSAGGHLASSLGTHCEEKNVTATDTTDAESCKPNFMVLSYPVISMELPEAHAGSRMNLLGPDVDPKLEHEYSNQFAVTAQTPPTFLFATTKDPTVPVENSLDFYRALERAGVPSELHIYDYSNHGCGLCGSIIPLSTWPLLLRNWLMGQAMLPPDAAPMPQPQPNFPSWVPGLHGPGEVTPK</sequence>
<feature type="domain" description="BD-FAE-like" evidence="3">
    <location>
        <begin position="66"/>
        <end position="260"/>
    </location>
</feature>
<dbReference type="AlphaFoldDB" id="A0A372IM71"/>
<feature type="chain" id="PRO_5016969868" evidence="2">
    <location>
        <begin position="29"/>
        <end position="335"/>
    </location>
</feature>
<evidence type="ECO:0000313" key="5">
    <source>
        <dbReference type="Proteomes" id="UP000264702"/>
    </source>
</evidence>
<evidence type="ECO:0000256" key="1">
    <source>
        <dbReference type="ARBA" id="ARBA00022801"/>
    </source>
</evidence>
<comment type="caution">
    <text evidence="4">The sequence shown here is derived from an EMBL/GenBank/DDBJ whole genome shotgun (WGS) entry which is preliminary data.</text>
</comment>
<dbReference type="InterPro" id="IPR029058">
    <property type="entry name" value="AB_hydrolase_fold"/>
</dbReference>
<keyword evidence="2" id="KW-0732">Signal</keyword>
<keyword evidence="5" id="KW-1185">Reference proteome</keyword>
<dbReference type="Pfam" id="PF20434">
    <property type="entry name" value="BD-FAE"/>
    <property type="match status" value="1"/>
</dbReference>
<gene>
    <name evidence="4" type="ORF">D0Y96_15520</name>
</gene>
<dbReference type="InterPro" id="IPR050300">
    <property type="entry name" value="GDXG_lipolytic_enzyme"/>
</dbReference>
<dbReference type="PANTHER" id="PTHR48081:SF6">
    <property type="entry name" value="PEPTIDASE S9 PROLYL OLIGOPEPTIDASE CATALYTIC DOMAIN-CONTAINING PROTEIN"/>
    <property type="match status" value="1"/>
</dbReference>
<dbReference type="OrthoDB" id="9794725at2"/>
<name>A0A372IM71_9BACT</name>
<dbReference type="Gene3D" id="3.40.50.1820">
    <property type="entry name" value="alpha/beta hydrolase"/>
    <property type="match status" value="1"/>
</dbReference>